<reference evidence="3 4" key="1">
    <citation type="submission" date="2020-04" db="EMBL/GenBank/DDBJ databases">
        <title>Perkinsus olseni comparative genomics.</title>
        <authorList>
            <person name="Bogema D.R."/>
        </authorList>
    </citation>
    <scope>NUCLEOTIDE SEQUENCE [LARGE SCALE GENOMIC DNA]</scope>
    <source>
        <strain evidence="3">ATCC PRA-205</strain>
    </source>
</reference>
<keyword evidence="1" id="KW-0472">Membrane</keyword>
<keyword evidence="1" id="KW-0812">Transmembrane</keyword>
<keyword evidence="2" id="KW-0732">Signal</keyword>
<dbReference type="AlphaFoldDB" id="A0A7J6Q6G4"/>
<keyword evidence="1" id="KW-1133">Transmembrane helix</keyword>
<dbReference type="EMBL" id="JABANM010031859">
    <property type="protein sequence ID" value="KAF4703893.1"/>
    <property type="molecule type" value="Genomic_DNA"/>
</dbReference>
<organism evidence="3 4">
    <name type="scientific">Perkinsus olseni</name>
    <name type="common">Perkinsus atlanticus</name>
    <dbReference type="NCBI Taxonomy" id="32597"/>
    <lineage>
        <taxon>Eukaryota</taxon>
        <taxon>Sar</taxon>
        <taxon>Alveolata</taxon>
        <taxon>Perkinsozoa</taxon>
        <taxon>Perkinsea</taxon>
        <taxon>Perkinsida</taxon>
        <taxon>Perkinsidae</taxon>
        <taxon>Perkinsus</taxon>
    </lineage>
</organism>
<sequence>MFLFLLPVFFISFEVSEAVTIRDDRTLVSITRRSPSAGIASLSSTKDPVVHDAVDVSAIPHMLASKLSDSRRLSTDPRLAAVEDCLQNPDAVETLGMIGVQSINTKSEDCPVSLDDLKSYLEDAGRELGLEVLVEPNIEVKIGDSSQKLVANGTTMNFGVLDAQDAVLASLNDSSPTKGTTTVSPSSAASPRALYGSSLAAVAIGLAVALMHKGYGASTTAGSDAGGMLATRLFRNSPRLGSMVPELHCLTQGQTQRRASLRALAESSREPMTMRGLNRITPSVAPNLHVLAPTFMPRVEISEYQNYDAHTRVAREEVILREGIGSVFLEAKNGCPDSATFWFTLYCCFTGILAFGCLITKAPIVFERTMPYQIKFNALALVFWSSSDLGVLEARLGPQSRFITMGRILSTFGSVVYATACCAVAEFKPFLAYKMVIFGELFMSATTVLRCVRGRQIPLWSAVMRTSFLLYGAVTNTLCHIKGRWLERHAEDLIVGYVPEYA</sequence>
<feature type="transmembrane region" description="Helical" evidence="1">
    <location>
        <begin position="408"/>
        <end position="427"/>
    </location>
</feature>
<evidence type="ECO:0000313" key="4">
    <source>
        <dbReference type="Proteomes" id="UP000574390"/>
    </source>
</evidence>
<evidence type="ECO:0000256" key="1">
    <source>
        <dbReference type="SAM" id="Phobius"/>
    </source>
</evidence>
<feature type="chain" id="PRO_5029693043" evidence="2">
    <location>
        <begin position="19"/>
        <end position="502"/>
    </location>
</feature>
<name>A0A7J6Q6G4_PEROL</name>
<feature type="signal peptide" evidence="2">
    <location>
        <begin position="1"/>
        <end position="18"/>
    </location>
</feature>
<evidence type="ECO:0000256" key="2">
    <source>
        <dbReference type="SAM" id="SignalP"/>
    </source>
</evidence>
<comment type="caution">
    <text evidence="3">The sequence shown here is derived from an EMBL/GenBank/DDBJ whole genome shotgun (WGS) entry which is preliminary data.</text>
</comment>
<dbReference type="Proteomes" id="UP000574390">
    <property type="component" value="Unassembled WGS sequence"/>
</dbReference>
<accession>A0A7J6Q6G4</accession>
<protein>
    <submittedName>
        <fullName evidence="3">Suppressor of the cold-sensitive snRNP bioproteinsis mutant brr1-1</fullName>
    </submittedName>
</protein>
<proteinExistence type="predicted"/>
<feature type="transmembrane region" description="Helical" evidence="1">
    <location>
        <begin position="341"/>
        <end position="360"/>
    </location>
</feature>
<evidence type="ECO:0000313" key="3">
    <source>
        <dbReference type="EMBL" id="KAF4703893.1"/>
    </source>
</evidence>
<gene>
    <name evidence="3" type="primary">SUB2_41</name>
    <name evidence="3" type="ORF">FOZ62_023127</name>
</gene>